<dbReference type="STRING" id="481446.NIT7645_01352"/>
<keyword evidence="5" id="KW-1185">Reference proteome</keyword>
<evidence type="ECO:0000313" key="5">
    <source>
        <dbReference type="Proteomes" id="UP000043764"/>
    </source>
</evidence>
<reference evidence="5" key="1">
    <citation type="submission" date="2015-05" db="EMBL/GenBank/DDBJ databases">
        <authorList>
            <person name="Rodrigo-Torres Lidia"/>
            <person name="Arahal R.David."/>
        </authorList>
    </citation>
    <scope>NUCLEOTIDE SEQUENCE [LARGE SCALE GENOMIC DNA]</scope>
    <source>
        <strain evidence="5">CECT 7321</strain>
    </source>
</reference>
<dbReference type="RefSeq" id="WP_050672592.1">
    <property type="nucleotide sequence ID" value="NZ_CVRL01000007.1"/>
</dbReference>
<accession>A0A0H5CZA3</accession>
<evidence type="ECO:0000256" key="2">
    <source>
        <dbReference type="ARBA" id="ARBA00023002"/>
    </source>
</evidence>
<dbReference type="PANTHER" id="PTHR43115:SF4">
    <property type="entry name" value="DEHYDROGENASE_REDUCTASE SDR FAMILY MEMBER 11"/>
    <property type="match status" value="1"/>
</dbReference>
<dbReference type="Gene3D" id="3.40.50.720">
    <property type="entry name" value="NAD(P)-binding Rossmann-like Domain"/>
    <property type="match status" value="1"/>
</dbReference>
<name>A0A0H5CZA3_9RHOB</name>
<dbReference type="InterPro" id="IPR002347">
    <property type="entry name" value="SDR_fam"/>
</dbReference>
<evidence type="ECO:0000313" key="4">
    <source>
        <dbReference type="EMBL" id="CRL09863.1"/>
    </source>
</evidence>
<dbReference type="PRINTS" id="PR00080">
    <property type="entry name" value="SDRFAMILY"/>
</dbReference>
<organism evidence="4 5">
    <name type="scientific">Phaeobacter italicus</name>
    <dbReference type="NCBI Taxonomy" id="481446"/>
    <lineage>
        <taxon>Bacteria</taxon>
        <taxon>Pseudomonadati</taxon>
        <taxon>Pseudomonadota</taxon>
        <taxon>Alphaproteobacteria</taxon>
        <taxon>Rhodobacterales</taxon>
        <taxon>Roseobacteraceae</taxon>
        <taxon>Phaeobacter</taxon>
    </lineage>
</organism>
<protein>
    <submittedName>
        <fullName evidence="4">Putative oxidoreductase</fullName>
        <ecNumber evidence="4">1.-.-.-</ecNumber>
    </submittedName>
</protein>
<dbReference type="InterPro" id="IPR036291">
    <property type="entry name" value="NAD(P)-bd_dom_sf"/>
</dbReference>
<sequence>MTTKPLIAITGASSGIGAAMAKRFSDAGHPLLLLARRVEKLEALNLTNTLCRAVDVTNPDVLQSAIREAEEIYGPVDLMVNNAGVMLLGQIDTQDPVEWKKMFDVNVIGLLHGVQSVLSDMKARKGGTILNISSIAGRKSFPNHAAYVGTKFAVSAMSENIREEVADDNVRVMTICPGVVGTELIDHTTDEQIKSDYADWRESIGGALEPDDIARTAEFMYGQPQGMNIREVVVGPTRQPA</sequence>
<dbReference type="PRINTS" id="PR00081">
    <property type="entry name" value="GDHRDH"/>
</dbReference>
<dbReference type="InterPro" id="IPR020904">
    <property type="entry name" value="Sc_DH/Rdtase_CS"/>
</dbReference>
<dbReference type="EMBL" id="CVRL01000007">
    <property type="protein sequence ID" value="CRL09863.1"/>
    <property type="molecule type" value="Genomic_DNA"/>
</dbReference>
<dbReference type="FunFam" id="3.40.50.720:FF:000047">
    <property type="entry name" value="NADP-dependent L-serine/L-allo-threonine dehydrogenase"/>
    <property type="match status" value="1"/>
</dbReference>
<evidence type="ECO:0000256" key="1">
    <source>
        <dbReference type="ARBA" id="ARBA00006484"/>
    </source>
</evidence>
<dbReference type="SUPFAM" id="SSF51735">
    <property type="entry name" value="NAD(P)-binding Rossmann-fold domains"/>
    <property type="match status" value="1"/>
</dbReference>
<proteinExistence type="inferred from homology"/>
<keyword evidence="2 4" id="KW-0560">Oxidoreductase</keyword>
<dbReference type="CDD" id="cd05233">
    <property type="entry name" value="SDR_c"/>
    <property type="match status" value="1"/>
</dbReference>
<dbReference type="PANTHER" id="PTHR43115">
    <property type="entry name" value="DEHYDROGENASE/REDUCTASE SDR FAMILY MEMBER 11"/>
    <property type="match status" value="1"/>
</dbReference>
<comment type="similarity">
    <text evidence="1 3">Belongs to the short-chain dehydrogenases/reductases (SDR) family.</text>
</comment>
<dbReference type="Pfam" id="PF00106">
    <property type="entry name" value="adh_short"/>
    <property type="match status" value="1"/>
</dbReference>
<gene>
    <name evidence="4" type="ORF">NIT7321_00699</name>
</gene>
<dbReference type="PROSITE" id="PS00061">
    <property type="entry name" value="ADH_SHORT"/>
    <property type="match status" value="1"/>
</dbReference>
<dbReference type="EC" id="1.-.-.-" evidence="4"/>
<dbReference type="AlphaFoldDB" id="A0A0H5CZA3"/>
<dbReference type="Proteomes" id="UP000043764">
    <property type="component" value="Unassembled WGS sequence"/>
</dbReference>
<evidence type="ECO:0000256" key="3">
    <source>
        <dbReference type="RuleBase" id="RU000363"/>
    </source>
</evidence>
<dbReference type="GO" id="GO:0016616">
    <property type="term" value="F:oxidoreductase activity, acting on the CH-OH group of donors, NAD or NADP as acceptor"/>
    <property type="evidence" value="ECO:0007669"/>
    <property type="project" value="UniProtKB-ARBA"/>
</dbReference>